<keyword evidence="2" id="KW-0223">Dioxygenase</keyword>
<evidence type="ECO:0000256" key="3">
    <source>
        <dbReference type="ARBA" id="ARBA00023002"/>
    </source>
</evidence>
<evidence type="ECO:0000313" key="6">
    <source>
        <dbReference type="Proteomes" id="UP000191686"/>
    </source>
</evidence>
<dbReference type="PANTHER" id="PTHR33711">
    <property type="entry name" value="DIOXYGENASE, PUTATIVE (AFU_ORTHOLOGUE AFUA_2G02910)-RELATED"/>
    <property type="match status" value="1"/>
</dbReference>
<gene>
    <name evidence="5" type="ORF">UE95_039515</name>
</gene>
<accession>A0ABD4USK4</accession>
<dbReference type="PROSITE" id="PS00083">
    <property type="entry name" value="INTRADIOL_DIOXYGENAS"/>
    <property type="match status" value="1"/>
</dbReference>
<reference evidence="5 6" key="2">
    <citation type="journal article" date="2017" name="Front. Microbiol.">
        <title>Genomics Reveals a Unique Clone of Burkholderia cenocepacia Harboring an Actively Excising Novel Genomic Island.</title>
        <authorList>
            <person name="Patil P.P."/>
            <person name="Mali S."/>
            <person name="Midha S."/>
            <person name="Gautam V."/>
            <person name="Dash L."/>
            <person name="Kumar S."/>
            <person name="Shastri J."/>
            <person name="Singhal L."/>
            <person name="Patil P.B."/>
        </authorList>
    </citation>
    <scope>NUCLEOTIDE SEQUENCE [LARGE SCALE GENOMIC DNA]</scope>
    <source>
        <strain evidence="5 6">BC-19</strain>
    </source>
</reference>
<organism evidence="5 6">
    <name type="scientific">Burkholderia cenocepacia</name>
    <dbReference type="NCBI Taxonomy" id="95486"/>
    <lineage>
        <taxon>Bacteria</taxon>
        <taxon>Pseudomonadati</taxon>
        <taxon>Pseudomonadota</taxon>
        <taxon>Betaproteobacteria</taxon>
        <taxon>Burkholderiales</taxon>
        <taxon>Burkholderiaceae</taxon>
        <taxon>Burkholderia</taxon>
        <taxon>Burkholderia cepacia complex</taxon>
    </lineage>
</organism>
<dbReference type="GO" id="GO:0051213">
    <property type="term" value="F:dioxygenase activity"/>
    <property type="evidence" value="ECO:0007669"/>
    <property type="project" value="UniProtKB-KW"/>
</dbReference>
<dbReference type="AlphaFoldDB" id="A0ABD4USK4"/>
<evidence type="ECO:0000256" key="1">
    <source>
        <dbReference type="ARBA" id="ARBA00007825"/>
    </source>
</evidence>
<keyword evidence="3" id="KW-0560">Oxidoreductase</keyword>
<dbReference type="Proteomes" id="UP000191686">
    <property type="component" value="Unassembled WGS sequence"/>
</dbReference>
<dbReference type="InterPro" id="IPR015889">
    <property type="entry name" value="Intradiol_dOase_core"/>
</dbReference>
<feature type="domain" description="Intradiol ring-cleavage dioxygenases" evidence="4">
    <location>
        <begin position="19"/>
        <end position="47"/>
    </location>
</feature>
<dbReference type="Pfam" id="PF00775">
    <property type="entry name" value="Dioxygenase_C"/>
    <property type="match status" value="1"/>
</dbReference>
<proteinExistence type="inferred from homology"/>
<evidence type="ECO:0000259" key="4">
    <source>
        <dbReference type="PROSITE" id="PS00083"/>
    </source>
</evidence>
<dbReference type="InterPro" id="IPR000627">
    <property type="entry name" value="Intradiol_dOase_C"/>
</dbReference>
<protein>
    <recommendedName>
        <fullName evidence="4">Intradiol ring-cleavage dioxygenases domain-containing protein</fullName>
    </recommendedName>
</protein>
<name>A0ABD4USK4_9BURK</name>
<comment type="similarity">
    <text evidence="1">Belongs to the intradiol ring-cleavage dioxygenase family.</text>
</comment>
<comment type="caution">
    <text evidence="5">The sequence shown here is derived from an EMBL/GenBank/DDBJ whole genome shotgun (WGS) entry which is preliminary data.</text>
</comment>
<dbReference type="PANTHER" id="PTHR33711:SF7">
    <property type="entry name" value="INTRADIOL RING-CLEAVAGE DIOXYGENASES DOMAIN-CONTAINING PROTEIN-RELATED"/>
    <property type="match status" value="1"/>
</dbReference>
<evidence type="ECO:0000256" key="2">
    <source>
        <dbReference type="ARBA" id="ARBA00022964"/>
    </source>
</evidence>
<dbReference type="SUPFAM" id="SSF49482">
    <property type="entry name" value="Aromatic compound dioxygenase"/>
    <property type="match status" value="1"/>
</dbReference>
<sequence length="171" mass="19176">MFATEPPQRPEEGGDPLFFFGSVKSTGGKPIAGVELDLWHADADGLYSNIHPNIPDWNLRGCFQTDEQGNFEVKTILPPPYEIPKNGPTGMVLTAIGTPHFFRPAHLHIKVRHPDYEEMTSQLYFRGGIYVEDDVANAVRDGLFTSLEPRSGEAQQPAYQARYDFVLKAKR</sequence>
<reference evidence="5 6" key="1">
    <citation type="journal article" date="2017" name="Front. Microbiol.">
        <title>Genomics reveals a unique clone of Burkholderia cenocepacia harbouring an actively excising novel genomic island.</title>
        <authorList>
            <person name="Patil P."/>
            <person name="Mali S."/>
            <person name="Midha S."/>
            <person name="Gautam V."/>
            <person name="Dash L."/>
            <person name="Kumar S."/>
            <person name="Shastri J."/>
            <person name="Singhal L."/>
            <person name="Patil P.B."/>
        </authorList>
    </citation>
    <scope>NUCLEOTIDE SEQUENCE [LARGE SCALE GENOMIC DNA]</scope>
    <source>
        <strain evidence="5 6">BC-19</strain>
    </source>
</reference>
<dbReference type="Gene3D" id="2.60.130.10">
    <property type="entry name" value="Aromatic compound dioxygenase"/>
    <property type="match status" value="1"/>
</dbReference>
<dbReference type="EMBL" id="JYMX02000069">
    <property type="protein sequence ID" value="MCW3717382.1"/>
    <property type="molecule type" value="Genomic_DNA"/>
</dbReference>
<evidence type="ECO:0000313" key="5">
    <source>
        <dbReference type="EMBL" id="MCW3717382.1"/>
    </source>
</evidence>
<dbReference type="RefSeq" id="WP_080324712.1">
    <property type="nucleotide sequence ID" value="NZ_JYMX02000069.1"/>
</dbReference>
<dbReference type="InterPro" id="IPR050770">
    <property type="entry name" value="Intradiol_RC_Dioxygenase"/>
</dbReference>